<organism evidence="1 2">
    <name type="scientific">Haematococcus lacustris</name>
    <name type="common">Green alga</name>
    <name type="synonym">Haematococcus pluvialis</name>
    <dbReference type="NCBI Taxonomy" id="44745"/>
    <lineage>
        <taxon>Eukaryota</taxon>
        <taxon>Viridiplantae</taxon>
        <taxon>Chlorophyta</taxon>
        <taxon>core chlorophytes</taxon>
        <taxon>Chlorophyceae</taxon>
        <taxon>CS clade</taxon>
        <taxon>Chlamydomonadales</taxon>
        <taxon>Haematococcaceae</taxon>
        <taxon>Haematococcus</taxon>
    </lineage>
</organism>
<proteinExistence type="predicted"/>
<protein>
    <submittedName>
        <fullName evidence="1">Uncharacterized protein</fullName>
    </submittedName>
</protein>
<comment type="caution">
    <text evidence="1">The sequence shown here is derived from an EMBL/GenBank/DDBJ whole genome shotgun (WGS) entry which is preliminary data.</text>
</comment>
<dbReference type="AlphaFoldDB" id="A0A699YV13"/>
<keyword evidence="2" id="KW-1185">Reference proteome</keyword>
<gene>
    <name evidence="1" type="ORF">HaLaN_05585</name>
</gene>
<sequence length="190" mass="20802">MLQCCPEADHSQLPGTKAGMAAWPALIGEASLHPCLDGSIPTSTAWPHEFVLITVVGWGSGGATGCCWICCTKAIALPQHSKGEMRLNVPSRCRELCKQAMPEAHPMIGHNTAVQQHDIVGGRWYVLHACLWWWSVLDMFTIPVARWSRHGARQPEGQGVAATWPTWLATTSLTQLTPLYICSSPHPSRE</sequence>
<dbReference type="Proteomes" id="UP000485058">
    <property type="component" value="Unassembled WGS sequence"/>
</dbReference>
<evidence type="ECO:0000313" key="1">
    <source>
        <dbReference type="EMBL" id="GFH10299.1"/>
    </source>
</evidence>
<dbReference type="EMBL" id="BLLF01000304">
    <property type="protein sequence ID" value="GFH10299.1"/>
    <property type="molecule type" value="Genomic_DNA"/>
</dbReference>
<accession>A0A699YV13</accession>
<reference evidence="1 2" key="1">
    <citation type="submission" date="2020-02" db="EMBL/GenBank/DDBJ databases">
        <title>Draft genome sequence of Haematococcus lacustris strain NIES-144.</title>
        <authorList>
            <person name="Morimoto D."/>
            <person name="Nakagawa S."/>
            <person name="Yoshida T."/>
            <person name="Sawayama S."/>
        </authorList>
    </citation>
    <scope>NUCLEOTIDE SEQUENCE [LARGE SCALE GENOMIC DNA]</scope>
    <source>
        <strain evidence="1 2">NIES-144</strain>
    </source>
</reference>
<name>A0A699YV13_HAELA</name>
<evidence type="ECO:0000313" key="2">
    <source>
        <dbReference type="Proteomes" id="UP000485058"/>
    </source>
</evidence>